<comment type="subcellular location">
    <subcellularLocation>
        <location evidence="1">Cell membrane</location>
        <topology evidence="1">Single-pass type II membrane protein</topology>
    </subcellularLocation>
</comment>
<dbReference type="AlphaFoldDB" id="A0A5C4RTV6"/>
<evidence type="ECO:0000259" key="10">
    <source>
        <dbReference type="Pfam" id="PF09976"/>
    </source>
</evidence>
<dbReference type="InterPro" id="IPR026039">
    <property type="entry name" value="YfgM"/>
</dbReference>
<dbReference type="Proteomes" id="UP000305760">
    <property type="component" value="Unassembled WGS sequence"/>
</dbReference>
<feature type="transmembrane region" description="Helical" evidence="9">
    <location>
        <begin position="21"/>
        <end position="41"/>
    </location>
</feature>
<keyword evidence="12" id="KW-1185">Reference proteome</keyword>
<accession>A0A5C4RTV6</accession>
<evidence type="ECO:0000256" key="4">
    <source>
        <dbReference type="ARBA" id="ARBA00022989"/>
    </source>
</evidence>
<name>A0A5C4RTV6_9GAMM</name>
<organism evidence="11 12">
    <name type="scientific">Arenimonas terrae</name>
    <dbReference type="NCBI Taxonomy" id="2546226"/>
    <lineage>
        <taxon>Bacteria</taxon>
        <taxon>Pseudomonadati</taxon>
        <taxon>Pseudomonadota</taxon>
        <taxon>Gammaproteobacteria</taxon>
        <taxon>Lysobacterales</taxon>
        <taxon>Lysobacteraceae</taxon>
        <taxon>Arenimonas</taxon>
    </lineage>
</organism>
<dbReference type="InterPro" id="IPR011990">
    <property type="entry name" value="TPR-like_helical_dom_sf"/>
</dbReference>
<dbReference type="Pfam" id="PF09976">
    <property type="entry name" value="TPR_21"/>
    <property type="match status" value="1"/>
</dbReference>
<keyword evidence="3 9" id="KW-0812">Transmembrane</keyword>
<evidence type="ECO:0000256" key="2">
    <source>
        <dbReference type="ARBA" id="ARBA00022475"/>
    </source>
</evidence>
<evidence type="ECO:0000256" key="9">
    <source>
        <dbReference type="SAM" id="Phobius"/>
    </source>
</evidence>
<comment type="caution">
    <text evidence="11">The sequence shown here is derived from an EMBL/GenBank/DDBJ whole genome shotgun (WGS) entry which is preliminary data.</text>
</comment>
<dbReference type="PIRSF" id="PIRSF006170">
    <property type="entry name" value="YfgM"/>
    <property type="match status" value="1"/>
</dbReference>
<dbReference type="Gene3D" id="1.25.40.10">
    <property type="entry name" value="Tetratricopeptide repeat domain"/>
    <property type="match status" value="1"/>
</dbReference>
<evidence type="ECO:0000256" key="3">
    <source>
        <dbReference type="ARBA" id="ARBA00022692"/>
    </source>
</evidence>
<dbReference type="PANTHER" id="PTHR38035">
    <property type="entry name" value="UPF0070 PROTEIN YFGM"/>
    <property type="match status" value="1"/>
</dbReference>
<dbReference type="SUPFAM" id="SSF48452">
    <property type="entry name" value="TPR-like"/>
    <property type="match status" value="1"/>
</dbReference>
<evidence type="ECO:0000313" key="12">
    <source>
        <dbReference type="Proteomes" id="UP000305760"/>
    </source>
</evidence>
<dbReference type="RefSeq" id="WP_139445207.1">
    <property type="nucleotide sequence ID" value="NZ_SMDR01000001.1"/>
</dbReference>
<dbReference type="GO" id="GO:0044877">
    <property type="term" value="F:protein-containing complex binding"/>
    <property type="evidence" value="ECO:0007669"/>
    <property type="project" value="InterPro"/>
</dbReference>
<evidence type="ECO:0000256" key="1">
    <source>
        <dbReference type="ARBA" id="ARBA00004401"/>
    </source>
</evidence>
<protein>
    <recommendedName>
        <fullName evidence="8">Ancillary SecYEG translocon subunit</fullName>
    </recommendedName>
</protein>
<evidence type="ECO:0000256" key="7">
    <source>
        <dbReference type="ARBA" id="ARBA00024197"/>
    </source>
</evidence>
<keyword evidence="4 9" id="KW-1133">Transmembrane helix</keyword>
<gene>
    <name evidence="11" type="ORF">E1B00_02290</name>
</gene>
<keyword evidence="6" id="KW-0143">Chaperone</keyword>
<dbReference type="GO" id="GO:0005886">
    <property type="term" value="C:plasma membrane"/>
    <property type="evidence" value="ECO:0007669"/>
    <property type="project" value="UniProtKB-SubCell"/>
</dbReference>
<proteinExistence type="inferred from homology"/>
<reference evidence="11 12" key="1">
    <citation type="submission" date="2019-03" db="EMBL/GenBank/DDBJ databases">
        <title>Arenimonas daejeonensis sp. nov., isolated from compost.</title>
        <authorList>
            <person name="Jeon C.O."/>
        </authorList>
    </citation>
    <scope>NUCLEOTIDE SEQUENCE [LARGE SCALE GENOMIC DNA]</scope>
    <source>
        <strain evidence="11 12">R29</strain>
    </source>
</reference>
<evidence type="ECO:0000313" key="11">
    <source>
        <dbReference type="EMBL" id="TNJ34636.1"/>
    </source>
</evidence>
<comment type="similarity">
    <text evidence="7">Belongs to the YfgM family.</text>
</comment>
<keyword evidence="2" id="KW-1003">Cell membrane</keyword>
<dbReference type="PANTHER" id="PTHR38035:SF1">
    <property type="entry name" value="ANCILLARY SECYEG TRANSLOCON SUBUNIT"/>
    <property type="match status" value="1"/>
</dbReference>
<evidence type="ECO:0000256" key="5">
    <source>
        <dbReference type="ARBA" id="ARBA00023136"/>
    </source>
</evidence>
<dbReference type="OrthoDB" id="9789675at2"/>
<dbReference type="InterPro" id="IPR018704">
    <property type="entry name" value="SecYEG/CpoB_TPR"/>
</dbReference>
<evidence type="ECO:0000256" key="6">
    <source>
        <dbReference type="ARBA" id="ARBA00023186"/>
    </source>
</evidence>
<evidence type="ECO:0000256" key="8">
    <source>
        <dbReference type="ARBA" id="ARBA00024235"/>
    </source>
</evidence>
<feature type="domain" description="Ancillary SecYEG translocon subunit/Cell division coordinator CpoB TPR" evidence="10">
    <location>
        <begin position="14"/>
        <end position="206"/>
    </location>
</feature>
<dbReference type="EMBL" id="SMDR01000001">
    <property type="protein sequence ID" value="TNJ34636.1"/>
    <property type="molecule type" value="Genomic_DNA"/>
</dbReference>
<keyword evidence="5 9" id="KW-0472">Membrane</keyword>
<sequence length="216" mass="23119">MDQIDEYEQGERVRTWLRNNGSSLIGGVALGLACLAGWQWWQSQQDQKLVVAASEYAAFNKAVEARQDDKVAAHAAALRQNHPDTPYPALAALRQADALHAQGKDEEAVKVLDAVAGEHLDPALVELARLRAARLQVAAGKAEDAIKRLDTLDEPAFAAVAAEIRGDAEMALGRRDAARAAYEKALASLDVGSPTRSMVEMKLTDAGGSPTAQPEI</sequence>